<protein>
    <recommendedName>
        <fullName evidence="3">Phosphoribosylpyrophosphate synthetase</fullName>
    </recommendedName>
</protein>
<evidence type="ECO:0000313" key="1">
    <source>
        <dbReference type="EMBL" id="MBS9523010.1"/>
    </source>
</evidence>
<proteinExistence type="predicted"/>
<evidence type="ECO:0008006" key="3">
    <source>
        <dbReference type="Google" id="ProtNLM"/>
    </source>
</evidence>
<comment type="caution">
    <text evidence="1">The sequence shown here is derived from an EMBL/GenBank/DDBJ whole genome shotgun (WGS) entry which is preliminary data.</text>
</comment>
<dbReference type="AlphaFoldDB" id="A0AAP2G331"/>
<keyword evidence="2" id="KW-1185">Reference proteome</keyword>
<sequence>MSDSTYMTPLSQVMKRLEEKGYGAEFRTKKDKGAVLDDGDKSYSAEDLKIVKVYRFEGESDPADMAILYAIQANDGKHGYLLDAYGTYSDEEQQYHIEFIKKVPADKDERLDDID</sequence>
<accession>A0AAP2G331</accession>
<gene>
    <name evidence="1" type="ORF">KI659_03175</name>
</gene>
<dbReference type="RefSeq" id="WP_213943878.1">
    <property type="nucleotide sequence ID" value="NZ_JAHBGI010000003.1"/>
</dbReference>
<name>A0AAP2G331_9BACT</name>
<dbReference type="EMBL" id="JAHCMY010000001">
    <property type="protein sequence ID" value="MBS9523010.1"/>
    <property type="molecule type" value="Genomic_DNA"/>
</dbReference>
<reference evidence="1 2" key="1">
    <citation type="submission" date="2021-05" db="EMBL/GenBank/DDBJ databases">
        <authorList>
            <person name="Zhang Z.D."/>
            <person name="Osman G."/>
        </authorList>
    </citation>
    <scope>NUCLEOTIDE SEQUENCE [LARGE SCALE GENOMIC DNA]</scope>
    <source>
        <strain evidence="1 2">KCTC 32217</strain>
    </source>
</reference>
<organism evidence="1 2">
    <name type="scientific">Litoribacter ruber</name>
    <dbReference type="NCBI Taxonomy" id="702568"/>
    <lineage>
        <taxon>Bacteria</taxon>
        <taxon>Pseudomonadati</taxon>
        <taxon>Bacteroidota</taxon>
        <taxon>Cytophagia</taxon>
        <taxon>Cytophagales</taxon>
        <taxon>Cyclobacteriaceae</taxon>
        <taxon>Litoribacter</taxon>
    </lineage>
</organism>
<dbReference type="Proteomes" id="UP001319104">
    <property type="component" value="Unassembled WGS sequence"/>
</dbReference>
<evidence type="ECO:0000313" key="2">
    <source>
        <dbReference type="Proteomes" id="UP001319104"/>
    </source>
</evidence>